<dbReference type="InterPro" id="IPR011009">
    <property type="entry name" value="Kinase-like_dom_sf"/>
</dbReference>
<feature type="compositionally biased region" description="Polar residues" evidence="9">
    <location>
        <begin position="1720"/>
        <end position="1733"/>
    </location>
</feature>
<dbReference type="SUPFAM" id="SSF56112">
    <property type="entry name" value="Protein kinase-like (PK-like)"/>
    <property type="match status" value="2"/>
</dbReference>
<feature type="region of interest" description="Disordered" evidence="9">
    <location>
        <begin position="997"/>
        <end position="1016"/>
    </location>
</feature>
<comment type="subcellular location">
    <subcellularLocation>
        <location evidence="1">Cytoplasm</location>
        <location evidence="1">Cytoskeleton</location>
        <location evidence="1">Microtubule organizing center</location>
        <location evidence="1">Centrosome</location>
    </subcellularLocation>
    <subcellularLocation>
        <location evidence="2">Cytoplasm</location>
        <location evidence="2">Cytoskeleton</location>
        <location evidence="2">Spindle pole</location>
    </subcellularLocation>
</comment>
<feature type="region of interest" description="Disordered" evidence="9">
    <location>
        <begin position="769"/>
        <end position="836"/>
    </location>
</feature>
<evidence type="ECO:0000256" key="2">
    <source>
        <dbReference type="ARBA" id="ARBA00004647"/>
    </source>
</evidence>
<evidence type="ECO:0000256" key="7">
    <source>
        <dbReference type="ARBA" id="ARBA00022840"/>
    </source>
</evidence>
<feature type="compositionally biased region" description="Gly residues" evidence="9">
    <location>
        <begin position="1696"/>
        <end position="1717"/>
    </location>
</feature>
<evidence type="ECO:0000256" key="1">
    <source>
        <dbReference type="ARBA" id="ARBA00004300"/>
    </source>
</evidence>
<feature type="compositionally biased region" description="Low complexity" evidence="9">
    <location>
        <begin position="793"/>
        <end position="811"/>
    </location>
</feature>
<evidence type="ECO:0000256" key="4">
    <source>
        <dbReference type="ARBA" id="ARBA00022679"/>
    </source>
</evidence>
<sequence length="1924" mass="187383">MPTPSWATTRRRRTWPAAAARGGQGQGQALSAALPTQERTLRALLQKAKMVLAQQSQQQQQPLTVAAHQLQLQQGAGEAGAGAGGGGLTRHLGDAELLRINKQLLEATSSLRPDTRTLLRVELLLCDARRWLAGCPGGPSPAAATALLYVAGEGLAHAEHCVRSAGQVRFWRPDGVSAFTALLQLYGDLMTQAGWVAAAAAAAAAAAPRQAQQQQRQQPLVFAAAALLLRPDWLDLLVEVLQLLHFSADYAAAAAAAGRGPQEGLAAALQLWGFLTGLVRFAAGPAEAAAPVAAALPGCMQRLAALLAPPAGVAPRLLAAPLREDTLVAQLHVLWLLQVLYDQPDGRLLYDAALAEHYVGLHHAAMTAAYEASAADPKSASAELCRIHATLLRSLARHPGQPVRAAFARARTVEWLLAQMGLESALLPQAAAAEEQEGGGGEGGGGDGSSDDDDSDLGDSSDGEAAAAAALRSPTSSSSSGGGRPGAGGNGGTGTAGDAAEGEGGTARSGAAGAGGGKDAFAFTYDLNEDVERLIALEDALGAEVALEGFEYDDEGRQLMAASEARQAAAAAASAAATPTAGSEGLFSARTDVSSAAGGVTSRGGGAGGGGGGIPRLALAGLRCASVSSMHAAGSVRSAAAGGANGHSVSGAAGGSSTAGGAGGRRLGNGASRVSHADSNWGGGLTSMGGEDDDEDYDDDWDVPLPDGDATTPTLDPAAAAERIARWSTTIAEVPPPAPSSGDGAAAAAAAAGPSVLAVAAAYSEVTGGAGATRSLPGSGPAPGVTQRSVRSDGPPAAGGVAATAGGTDPGAAPPPGLRPLGGLALGQHHPGPAGELHILPPSTSRHALLPSVAASPAAPVAATIAAAAAAAAVGGRALPPLSRPVVPPLRFAAAGDGLPPLASTSARQPPASSSRAMMLLSASNRAVGGAATGGGGGGGWPSGGSPLPPPVSVDPATRHLLQSLASVRLHAGNASAEAGGGAAAAPLIPALNLSSLRRRDGGGGGASSSSDTGRTVPLISMIRANPGSLPHGSAMDSAATPPTTAGGAATRAAGSAGPSSSGEAPPAPPPGGGGGLSSGVSGRLQRIPEGAAADGFASPRSQELAAPAAGGAAGGRASGSGTGLMLGSQSQLQQQQQQPAPGAAYQELACGRLLYTDPGTHLLLLKILMDLLVTPLGTLDAAYVTQHPADAGLGHAEYTLLWHLNAPRNAGVLHDLCRGAQRRARQAIASASASAAAVAVAAAVPPAAAAVAVAAASAVGGNSGATSSRASSARSAAAAAAAGAAGGGAAPRPAWGASAPSAGPSPTPSSTSQVVPAPVTTIVVAQAGSASARAAPAATAAAAAAAAIATAAATRPCGVTRALQLLSRPLFDAARYGNLQFVTRGAYGNIYRARMEPPAAAAADGGGGATAAGAVPAAPGEAGSSLVLAAAAAAAAGAATAGAGATAGATAAGGGAVQVVIKTLQLPGSAFDSCVLGDVFGEVAIMERFRGHECICQLLDYGMHDDAYWIVMRRYRCSLAEWRQRQRPLSDAAAIAATAASGATSAPAAGGSAAAAAATPDGVAAAAAGAAAAARVYLSALLQVVDALALLAAHNVVHFDLKCANVLIEPLPGVRDGELWAPVGAAAAAAATAGGAGGGGGGGSSSSAVPFRCVLADFGEARAYRSAAEAFTARNRGTEVFKSPEMLMLNARGGAGAAAGAGGQAAGAGGQAGQGAGKPQQQRVQALTSPTQEPGGRGSPSAARLGPESSGSLLWPGAGPHSPAGGRGAGPPPPSHANSTVSGAPDARSPSRPTSARRPQSAQAQPPPQSLAGAGLASDVWSLGCLAFELLSGSVLFGGDYASVTHRVAFGAGERLSLTEPERARLGGLPELVGLVEWILVRDPTRRPSLVAIRERVEATRDALAAVAAAGVGAAGAAGAPGQ</sequence>
<dbReference type="SMART" id="SM00220">
    <property type="entry name" value="S_TKc"/>
    <property type="match status" value="1"/>
</dbReference>
<dbReference type="PANTHER" id="PTHR43289:SF6">
    <property type="entry name" value="SERINE_THREONINE-PROTEIN KINASE NEKL-3"/>
    <property type="match status" value="1"/>
</dbReference>
<dbReference type="InterPro" id="IPR008271">
    <property type="entry name" value="Ser/Thr_kinase_AS"/>
</dbReference>
<feature type="compositionally biased region" description="Gly residues" evidence="9">
    <location>
        <begin position="502"/>
        <end position="514"/>
    </location>
</feature>
<keyword evidence="8" id="KW-0963">Cytoplasm</keyword>
<keyword evidence="5" id="KW-0547">Nucleotide-binding</keyword>
<dbReference type="Pfam" id="PF07714">
    <property type="entry name" value="PK_Tyr_Ser-Thr"/>
    <property type="match status" value="1"/>
</dbReference>
<feature type="compositionally biased region" description="Gly residues" evidence="9">
    <location>
        <begin position="480"/>
        <end position="495"/>
    </location>
</feature>
<evidence type="ECO:0000256" key="8">
    <source>
        <dbReference type="ARBA" id="ARBA00023212"/>
    </source>
</evidence>
<feature type="region of interest" description="Disordered" evidence="9">
    <location>
        <begin position="1293"/>
        <end position="1315"/>
    </location>
</feature>
<feature type="compositionally biased region" description="Low complexity" evidence="9">
    <location>
        <begin position="1785"/>
        <end position="1805"/>
    </location>
</feature>
<dbReference type="GO" id="GO:0004674">
    <property type="term" value="F:protein serine/threonine kinase activity"/>
    <property type="evidence" value="ECO:0007669"/>
    <property type="project" value="TreeGrafter"/>
</dbReference>
<feature type="region of interest" description="Disordered" evidence="9">
    <location>
        <begin position="929"/>
        <end position="956"/>
    </location>
</feature>
<feature type="region of interest" description="Disordered" evidence="9">
    <location>
        <begin position="640"/>
        <end position="714"/>
    </location>
</feature>
<keyword evidence="12" id="KW-1185">Reference proteome</keyword>
<dbReference type="PROSITE" id="PS00108">
    <property type="entry name" value="PROTEIN_KINASE_ST"/>
    <property type="match status" value="1"/>
</dbReference>
<comment type="similarity">
    <text evidence="3">Belongs to the protein kinase superfamily. NEK Ser/Thr protein kinase family. NIMA subfamily.</text>
</comment>
<dbReference type="InterPro" id="IPR000719">
    <property type="entry name" value="Prot_kinase_dom"/>
</dbReference>
<keyword evidence="8" id="KW-0206">Cytoskeleton</keyword>
<keyword evidence="7" id="KW-0067">ATP-binding</keyword>
<feature type="region of interest" description="Disordered" evidence="9">
    <location>
        <begin position="1024"/>
        <end position="1140"/>
    </location>
</feature>
<dbReference type="EMBL" id="JAEHOC010000064">
    <property type="protein sequence ID" value="KAG2424575.1"/>
    <property type="molecule type" value="Genomic_DNA"/>
</dbReference>
<reference evidence="11" key="1">
    <citation type="journal article" date="2020" name="bioRxiv">
        <title>Comparative genomics of Chlamydomonas.</title>
        <authorList>
            <person name="Craig R.J."/>
            <person name="Hasan A.R."/>
            <person name="Ness R.W."/>
            <person name="Keightley P.D."/>
        </authorList>
    </citation>
    <scope>NUCLEOTIDE SEQUENCE</scope>
    <source>
        <strain evidence="11">SAG 7.73</strain>
    </source>
</reference>
<feature type="compositionally biased region" description="Low complexity" evidence="9">
    <location>
        <begin position="15"/>
        <end position="31"/>
    </location>
</feature>
<evidence type="ECO:0000313" key="12">
    <source>
        <dbReference type="Proteomes" id="UP000650467"/>
    </source>
</evidence>
<gene>
    <name evidence="11" type="ORF">HXX76_014455</name>
</gene>
<protein>
    <recommendedName>
        <fullName evidence="10">Protein kinase domain-containing protein</fullName>
    </recommendedName>
</protein>
<dbReference type="PANTHER" id="PTHR43289">
    <property type="entry name" value="MITOGEN-ACTIVATED PROTEIN KINASE KINASE KINASE 20-RELATED"/>
    <property type="match status" value="1"/>
</dbReference>
<dbReference type="Proteomes" id="UP000650467">
    <property type="component" value="Unassembled WGS sequence"/>
</dbReference>
<feature type="compositionally biased region" description="Low complexity" evidence="9">
    <location>
        <begin position="703"/>
        <end position="714"/>
    </location>
</feature>
<proteinExistence type="inferred from homology"/>
<feature type="compositionally biased region" description="Low complexity" evidence="9">
    <location>
        <begin position="640"/>
        <end position="651"/>
    </location>
</feature>
<evidence type="ECO:0000256" key="9">
    <source>
        <dbReference type="SAM" id="MobiDB-lite"/>
    </source>
</evidence>
<feature type="domain" description="Protein kinase" evidence="10">
    <location>
        <begin position="1377"/>
        <end position="1905"/>
    </location>
</feature>
<feature type="compositionally biased region" description="Low complexity" evidence="9">
    <location>
        <begin position="463"/>
        <end position="479"/>
    </location>
</feature>
<dbReference type="PROSITE" id="PS50011">
    <property type="entry name" value="PROTEIN_KINASE_DOM"/>
    <property type="match status" value="1"/>
</dbReference>
<evidence type="ECO:0000259" key="10">
    <source>
        <dbReference type="PROSITE" id="PS50011"/>
    </source>
</evidence>
<feature type="region of interest" description="Disordered" evidence="9">
    <location>
        <begin position="429"/>
        <end position="514"/>
    </location>
</feature>
<dbReference type="Gene3D" id="1.10.510.10">
    <property type="entry name" value="Transferase(Phosphotransferase) domain 1"/>
    <property type="match status" value="2"/>
</dbReference>
<comment type="caution">
    <text evidence="11">The sequence shown here is derived from an EMBL/GenBank/DDBJ whole genome shotgun (WGS) entry which is preliminary data.</text>
</comment>
<name>A0A835SPT0_CHLIN</name>
<feature type="compositionally biased region" description="Acidic residues" evidence="9">
    <location>
        <begin position="690"/>
        <end position="702"/>
    </location>
</feature>
<keyword evidence="6" id="KW-0418">Kinase</keyword>
<evidence type="ECO:0000313" key="11">
    <source>
        <dbReference type="EMBL" id="KAG2424575.1"/>
    </source>
</evidence>
<feature type="compositionally biased region" description="Gly residues" evidence="9">
    <location>
        <begin position="1112"/>
        <end position="1125"/>
    </location>
</feature>
<feature type="compositionally biased region" description="Low complexity" evidence="9">
    <location>
        <begin position="1126"/>
        <end position="1139"/>
    </location>
</feature>
<feature type="compositionally biased region" description="Acidic residues" evidence="9">
    <location>
        <begin position="449"/>
        <end position="462"/>
    </location>
</feature>
<keyword evidence="4" id="KW-0808">Transferase</keyword>
<evidence type="ECO:0000256" key="6">
    <source>
        <dbReference type="ARBA" id="ARBA00022777"/>
    </source>
</evidence>
<accession>A0A835SPT0</accession>
<feature type="compositionally biased region" description="Low complexity" evidence="9">
    <location>
        <begin position="1038"/>
        <end position="1065"/>
    </location>
</feature>
<dbReference type="InterPro" id="IPR001245">
    <property type="entry name" value="Ser-Thr/Tyr_kinase_cat_dom"/>
</dbReference>
<feature type="compositionally biased region" description="Gly residues" evidence="9">
    <location>
        <begin position="931"/>
        <end position="943"/>
    </location>
</feature>
<feature type="compositionally biased region" description="Gly residues" evidence="9">
    <location>
        <begin position="438"/>
        <end position="448"/>
    </location>
</feature>
<organism evidence="11 12">
    <name type="scientific">Chlamydomonas incerta</name>
    <dbReference type="NCBI Taxonomy" id="51695"/>
    <lineage>
        <taxon>Eukaryota</taxon>
        <taxon>Viridiplantae</taxon>
        <taxon>Chlorophyta</taxon>
        <taxon>core chlorophytes</taxon>
        <taxon>Chlorophyceae</taxon>
        <taxon>CS clade</taxon>
        <taxon>Chlamydomonadales</taxon>
        <taxon>Chlamydomonadaceae</taxon>
        <taxon>Chlamydomonas</taxon>
    </lineage>
</organism>
<dbReference type="GO" id="GO:0000922">
    <property type="term" value="C:spindle pole"/>
    <property type="evidence" value="ECO:0007669"/>
    <property type="project" value="UniProtKB-SubCell"/>
</dbReference>
<evidence type="ECO:0000256" key="5">
    <source>
        <dbReference type="ARBA" id="ARBA00022741"/>
    </source>
</evidence>
<dbReference type="GO" id="GO:0005524">
    <property type="term" value="F:ATP binding"/>
    <property type="evidence" value="ECO:0007669"/>
    <property type="project" value="UniProtKB-KW"/>
</dbReference>
<evidence type="ECO:0000256" key="3">
    <source>
        <dbReference type="ARBA" id="ARBA00010886"/>
    </source>
</evidence>
<dbReference type="OrthoDB" id="568369at2759"/>
<feature type="region of interest" description="Disordered" evidence="9">
    <location>
        <begin position="1"/>
        <end position="31"/>
    </location>
</feature>
<feature type="compositionally biased region" description="Gly residues" evidence="9">
    <location>
        <begin position="652"/>
        <end position="667"/>
    </location>
</feature>
<feature type="region of interest" description="Disordered" evidence="9">
    <location>
        <begin position="1696"/>
        <end position="1812"/>
    </location>
</feature>